<protein>
    <recommendedName>
        <fullName evidence="5">Secreted protein</fullName>
    </recommendedName>
</protein>
<keyword evidence="2" id="KW-0732">Signal</keyword>
<proteinExistence type="predicted"/>
<keyword evidence="4" id="KW-1185">Reference proteome</keyword>
<accession>A0A138ZWW6</accession>
<sequence length="217" mass="22290">MKGDAGGVMAGVLVPLALRVGVVDMATLGAGGSIMACSCTDGQLPALSDDELVPEGAAPTRPPGPLTPASPALEVPFPPVSRLFILTVVSRSNATPSSFTVDEDSMVNTLGPDSLSPSMEPGRAESRALSAPMLYTLGVVGVVGSTNVGTFRRRLAANPRSYPSPTYLPDPPPPSVPRLPPTGVDGVPSSRELIDISSIPLVRLLLTLRVLADKESG</sequence>
<dbReference type="AlphaFoldDB" id="A0A138ZWW6"/>
<feature type="region of interest" description="Disordered" evidence="1">
    <location>
        <begin position="159"/>
        <end position="184"/>
    </location>
</feature>
<dbReference type="EMBL" id="KQ965905">
    <property type="protein sequence ID" value="KXS08987.1"/>
    <property type="molecule type" value="Genomic_DNA"/>
</dbReference>
<evidence type="ECO:0000256" key="1">
    <source>
        <dbReference type="SAM" id="MobiDB-lite"/>
    </source>
</evidence>
<reference evidence="3 4" key="1">
    <citation type="journal article" date="2015" name="Genome Biol. Evol.">
        <title>Phylogenomic analyses indicate that early fungi evolved digesting cell walls of algal ancestors of land plants.</title>
        <authorList>
            <person name="Chang Y."/>
            <person name="Wang S."/>
            <person name="Sekimoto S."/>
            <person name="Aerts A.L."/>
            <person name="Choi C."/>
            <person name="Clum A."/>
            <person name="LaButti K.M."/>
            <person name="Lindquist E.A."/>
            <person name="Yee Ngan C."/>
            <person name="Ohm R.A."/>
            <person name="Salamov A.A."/>
            <person name="Grigoriev I.V."/>
            <person name="Spatafora J.W."/>
            <person name="Berbee M.L."/>
        </authorList>
    </citation>
    <scope>NUCLEOTIDE SEQUENCE [LARGE SCALE GENOMIC DNA]</scope>
    <source>
        <strain evidence="3 4">JEL478</strain>
    </source>
</reference>
<feature type="chain" id="PRO_5007295734" description="Secreted protein" evidence="2">
    <location>
        <begin position="26"/>
        <end position="217"/>
    </location>
</feature>
<gene>
    <name evidence="3" type="ORF">M427DRAFT_64951</name>
</gene>
<feature type="region of interest" description="Disordered" evidence="1">
    <location>
        <begin position="48"/>
        <end position="70"/>
    </location>
</feature>
<name>A0A138ZWW6_GONPJ</name>
<evidence type="ECO:0000313" key="4">
    <source>
        <dbReference type="Proteomes" id="UP000070544"/>
    </source>
</evidence>
<evidence type="ECO:0000313" key="3">
    <source>
        <dbReference type="EMBL" id="KXS08987.1"/>
    </source>
</evidence>
<evidence type="ECO:0000256" key="2">
    <source>
        <dbReference type="SAM" id="SignalP"/>
    </source>
</evidence>
<dbReference type="Proteomes" id="UP000070544">
    <property type="component" value="Unassembled WGS sequence"/>
</dbReference>
<evidence type="ECO:0008006" key="5">
    <source>
        <dbReference type="Google" id="ProtNLM"/>
    </source>
</evidence>
<feature type="signal peptide" evidence="2">
    <location>
        <begin position="1"/>
        <end position="25"/>
    </location>
</feature>
<organism evidence="3 4">
    <name type="scientific">Gonapodya prolifera (strain JEL478)</name>
    <name type="common">Monoblepharis prolifera</name>
    <dbReference type="NCBI Taxonomy" id="1344416"/>
    <lineage>
        <taxon>Eukaryota</taxon>
        <taxon>Fungi</taxon>
        <taxon>Fungi incertae sedis</taxon>
        <taxon>Chytridiomycota</taxon>
        <taxon>Chytridiomycota incertae sedis</taxon>
        <taxon>Monoblepharidomycetes</taxon>
        <taxon>Monoblepharidales</taxon>
        <taxon>Gonapodyaceae</taxon>
        <taxon>Gonapodya</taxon>
    </lineage>
</organism>
<feature type="compositionally biased region" description="Pro residues" evidence="1">
    <location>
        <begin position="166"/>
        <end position="180"/>
    </location>
</feature>